<dbReference type="InterPro" id="IPR013083">
    <property type="entry name" value="Znf_RING/FYVE/PHD"/>
</dbReference>
<evidence type="ECO:0000313" key="3">
    <source>
        <dbReference type="EMBL" id="EFW19723.1"/>
    </source>
</evidence>
<dbReference type="Gene3D" id="3.30.40.10">
    <property type="entry name" value="Zinc/RING finger domain, C3HC4 (zinc finger)"/>
    <property type="match status" value="1"/>
</dbReference>
<dbReference type="GO" id="GO:0005634">
    <property type="term" value="C:nucleus"/>
    <property type="evidence" value="ECO:0007669"/>
    <property type="project" value="TreeGrafter"/>
</dbReference>
<dbReference type="HOGENOM" id="CLU_029627_1_0_1"/>
<dbReference type="OMA" id="NSEMTDY"/>
<reference evidence="4" key="1">
    <citation type="journal article" date="2010" name="Genome Res.">
        <title>Population genomic sequencing of Coccidioides fungi reveals recent hybridization and transposon control.</title>
        <authorList>
            <person name="Neafsey D.E."/>
            <person name="Barker B.M."/>
            <person name="Sharpton T.J."/>
            <person name="Stajich J.E."/>
            <person name="Park D.J."/>
            <person name="Whiston E."/>
            <person name="Hung C.-Y."/>
            <person name="McMahan C."/>
            <person name="White J."/>
            <person name="Sykes S."/>
            <person name="Heiman D."/>
            <person name="Young S."/>
            <person name="Zeng Q."/>
            <person name="Abouelleil A."/>
            <person name="Aftuck L."/>
            <person name="Bessette D."/>
            <person name="Brown A."/>
            <person name="FitzGerald M."/>
            <person name="Lui A."/>
            <person name="Macdonald J.P."/>
            <person name="Priest M."/>
            <person name="Orbach M.J."/>
            <person name="Galgiani J.N."/>
            <person name="Kirkland T.N."/>
            <person name="Cole G.T."/>
            <person name="Birren B.W."/>
            <person name="Henn M.R."/>
            <person name="Taylor J.W."/>
            <person name="Rounsley S.D."/>
        </authorList>
    </citation>
    <scope>NUCLEOTIDE SEQUENCE [LARGE SCALE GENOMIC DNA]</scope>
    <source>
        <strain evidence="4">RMSCC 757 / Silveira</strain>
    </source>
</reference>
<dbReference type="EMBL" id="GL636490">
    <property type="protein sequence ID" value="EFW19723.1"/>
    <property type="molecule type" value="Genomic_DNA"/>
</dbReference>
<reference evidence="4" key="2">
    <citation type="submission" date="2010-03" db="EMBL/GenBank/DDBJ databases">
        <title>The genome sequence of Coccidioides posadasii strain Silveira.</title>
        <authorList>
            <consortium name="The Broad Institute Genome Sequencing Center for Infectious Disease"/>
            <person name="Neafsey D."/>
            <person name="Orbach M."/>
            <person name="Henn M.R."/>
            <person name="Cole G.T."/>
            <person name="Galgiani J."/>
            <person name="Gardner M.J."/>
            <person name="Kirkland T.N."/>
            <person name="Taylor J.W."/>
            <person name="Young S.K."/>
            <person name="Zeng Q."/>
            <person name="Koehrsen M."/>
            <person name="Alvarado L."/>
            <person name="Berlin A."/>
            <person name="Borenstein D."/>
            <person name="Chapman S.B."/>
            <person name="Chen Z."/>
            <person name="Engels R."/>
            <person name="Freedman E."/>
            <person name="Gellesch M."/>
            <person name="Goldberg J."/>
            <person name="Griggs A."/>
            <person name="Gujja S."/>
            <person name="Heilman E."/>
            <person name="Heiman D."/>
            <person name="Howarth C."/>
            <person name="Jen D."/>
            <person name="Larson L."/>
            <person name="Mehta T."/>
            <person name="Neiman D."/>
            <person name="Park D."/>
            <person name="Pearson M."/>
            <person name="Richards J."/>
            <person name="Roberts A."/>
            <person name="Saif S."/>
            <person name="Shea T."/>
            <person name="Shenoy N."/>
            <person name="Sisk P."/>
            <person name="Stolte C."/>
            <person name="Sykes S."/>
            <person name="Walk T."/>
            <person name="White J."/>
            <person name="Yandava C."/>
            <person name="Haas B."/>
            <person name="Nusbaum C."/>
            <person name="Birren B."/>
        </authorList>
    </citation>
    <scope>NUCLEOTIDE SEQUENCE [LARGE SCALE GENOMIC DNA]</scope>
    <source>
        <strain evidence="4">RMSCC 757 / Silveira</strain>
    </source>
</reference>
<name>E9D1P9_COCPS</name>
<dbReference type="GO" id="GO:0046872">
    <property type="term" value="F:metal ion binding"/>
    <property type="evidence" value="ECO:0007669"/>
    <property type="project" value="InterPro"/>
</dbReference>
<dbReference type="SUPFAM" id="SSF57850">
    <property type="entry name" value="RING/U-box"/>
    <property type="match status" value="1"/>
</dbReference>
<dbReference type="SMART" id="SM00184">
    <property type="entry name" value="RING"/>
    <property type="match status" value="1"/>
</dbReference>
<accession>E9D1P9</accession>
<dbReference type="GO" id="GO:0043161">
    <property type="term" value="P:proteasome-mediated ubiquitin-dependent protein catabolic process"/>
    <property type="evidence" value="ECO:0007669"/>
    <property type="project" value="TreeGrafter"/>
</dbReference>
<dbReference type="PANTHER" id="PTHR15898">
    <property type="entry name" value="BIFUNCTIONAL APOPTOSIS REGULATOR"/>
    <property type="match status" value="1"/>
</dbReference>
<feature type="compositionally biased region" description="Basic residues" evidence="1">
    <location>
        <begin position="1"/>
        <end position="10"/>
    </location>
</feature>
<dbReference type="VEuPathDB" id="FungiDB:CPSG_04107"/>
<protein>
    <recommendedName>
        <fullName evidence="2">RING-type domain-containing protein</fullName>
    </recommendedName>
</protein>
<dbReference type="AlphaFoldDB" id="E9D1P9"/>
<dbReference type="Proteomes" id="UP000002497">
    <property type="component" value="Unassembled WGS sequence"/>
</dbReference>
<evidence type="ECO:0000256" key="1">
    <source>
        <dbReference type="SAM" id="MobiDB-lite"/>
    </source>
</evidence>
<feature type="compositionally biased region" description="Polar residues" evidence="1">
    <location>
        <begin position="372"/>
        <end position="389"/>
    </location>
</feature>
<dbReference type="Pfam" id="PF00097">
    <property type="entry name" value="zf-C3HC4"/>
    <property type="match status" value="1"/>
</dbReference>
<dbReference type="PANTHER" id="PTHR15898:SF13">
    <property type="entry name" value="BIFUNCTIONAL APOPTOSIS REGULATOR"/>
    <property type="match status" value="1"/>
</dbReference>
<feature type="compositionally biased region" description="Polar residues" evidence="1">
    <location>
        <begin position="296"/>
        <end position="318"/>
    </location>
</feature>
<evidence type="ECO:0000259" key="2">
    <source>
        <dbReference type="SMART" id="SM00184"/>
    </source>
</evidence>
<proteinExistence type="predicted"/>
<dbReference type="PROSITE" id="PS00518">
    <property type="entry name" value="ZF_RING_1"/>
    <property type="match status" value="1"/>
</dbReference>
<feature type="compositionally biased region" description="Acidic residues" evidence="1">
    <location>
        <begin position="261"/>
        <end position="295"/>
    </location>
</feature>
<dbReference type="InterPro" id="IPR017907">
    <property type="entry name" value="Znf_RING_CS"/>
</dbReference>
<dbReference type="STRING" id="443226.E9D1P9"/>
<organism evidence="4">
    <name type="scientific">Coccidioides posadasii (strain RMSCC 757 / Silveira)</name>
    <name type="common">Valley fever fungus</name>
    <dbReference type="NCBI Taxonomy" id="443226"/>
    <lineage>
        <taxon>Eukaryota</taxon>
        <taxon>Fungi</taxon>
        <taxon>Dikarya</taxon>
        <taxon>Ascomycota</taxon>
        <taxon>Pezizomycotina</taxon>
        <taxon>Eurotiomycetes</taxon>
        <taxon>Eurotiomycetidae</taxon>
        <taxon>Onygenales</taxon>
        <taxon>Onygenaceae</taxon>
        <taxon>Coccidioides</taxon>
    </lineage>
</organism>
<gene>
    <name evidence="3" type="ORF">CPSG_04107</name>
</gene>
<dbReference type="InterPro" id="IPR018957">
    <property type="entry name" value="Znf_C3HC4_RING-type"/>
</dbReference>
<evidence type="ECO:0000313" key="4">
    <source>
        <dbReference type="Proteomes" id="UP000002497"/>
    </source>
</evidence>
<dbReference type="OrthoDB" id="6105938at2759"/>
<feature type="domain" description="RING-type" evidence="2">
    <location>
        <begin position="51"/>
        <end position="91"/>
    </location>
</feature>
<feature type="compositionally biased region" description="Basic and acidic residues" evidence="1">
    <location>
        <begin position="19"/>
        <end position="30"/>
    </location>
</feature>
<feature type="compositionally biased region" description="Basic residues" evidence="1">
    <location>
        <begin position="406"/>
        <end position="415"/>
    </location>
</feature>
<dbReference type="eggNOG" id="KOG2177">
    <property type="taxonomic scope" value="Eukaryota"/>
</dbReference>
<feature type="region of interest" description="Disordered" evidence="1">
    <location>
        <begin position="1"/>
        <end position="32"/>
    </location>
</feature>
<sequence length="436" mass="49587">MSTISRKRKSSGSVSDDQMDLRSRSPKRTDPTGLLRTFQKDIDDIRNLIYCGVCVRPLYEPFTLGCGHTFCYSCLTQWFVNHQRKKTCPDCRAAVWSEPAPAYMIRNIVQMFITRPELLDKDETTAEHLKNQRAETEKLDLDKKDLESGGLFQGCFRHTVIGGVPIEDLADGVERCPRCTWELEDGDCIHCGFIRDQFSEDDYYDSDSETAMMEVFEDPAYASRFDSEELMMMDDPIDNESYMDDERHFYSLSDSTSSRSEDEDSDDMGSFIDDEEDGEEEDEERGEEEYEEDSDTTTPTIVGNNDYLTEDSLQSPTTGDRDMPSEIADSMSEGASEHVFEGLFGNATVINLDDDDEDDEPVRMTSRRRRQISPSSASGSHTTVPRSQASPTPSTHDSSSDEPRGPVRRRRRQRRVGIYLEAPYSHRRGNRSPGSC</sequence>
<dbReference type="GO" id="GO:0061630">
    <property type="term" value="F:ubiquitin protein ligase activity"/>
    <property type="evidence" value="ECO:0007669"/>
    <property type="project" value="TreeGrafter"/>
</dbReference>
<feature type="region of interest" description="Disordered" evidence="1">
    <location>
        <begin position="252"/>
        <end position="436"/>
    </location>
</feature>
<dbReference type="InterPro" id="IPR001841">
    <property type="entry name" value="Znf_RING"/>
</dbReference>
<dbReference type="VEuPathDB" id="FungiDB:D8B26_007911"/>
<keyword evidence="4" id="KW-1185">Reference proteome</keyword>